<dbReference type="OrthoDB" id="5859291at2759"/>
<organism evidence="1 2">
    <name type="scientific">Ladona fulva</name>
    <name type="common">Scarce chaser dragonfly</name>
    <name type="synonym">Libellula fulva</name>
    <dbReference type="NCBI Taxonomy" id="123851"/>
    <lineage>
        <taxon>Eukaryota</taxon>
        <taxon>Metazoa</taxon>
        <taxon>Ecdysozoa</taxon>
        <taxon>Arthropoda</taxon>
        <taxon>Hexapoda</taxon>
        <taxon>Insecta</taxon>
        <taxon>Pterygota</taxon>
        <taxon>Palaeoptera</taxon>
        <taxon>Odonata</taxon>
        <taxon>Epiprocta</taxon>
        <taxon>Anisoptera</taxon>
        <taxon>Libelluloidea</taxon>
        <taxon>Libellulidae</taxon>
        <taxon>Ladona</taxon>
    </lineage>
</organism>
<reference evidence="1" key="1">
    <citation type="submission" date="2013-04" db="EMBL/GenBank/DDBJ databases">
        <authorList>
            <person name="Qu J."/>
            <person name="Murali S.C."/>
            <person name="Bandaranaike D."/>
            <person name="Bellair M."/>
            <person name="Blankenburg K."/>
            <person name="Chao H."/>
            <person name="Dinh H."/>
            <person name="Doddapaneni H."/>
            <person name="Downs B."/>
            <person name="Dugan-Rocha S."/>
            <person name="Elkadiri S."/>
            <person name="Gnanaolivu R.D."/>
            <person name="Hernandez B."/>
            <person name="Javaid M."/>
            <person name="Jayaseelan J.C."/>
            <person name="Lee S."/>
            <person name="Li M."/>
            <person name="Ming W."/>
            <person name="Munidasa M."/>
            <person name="Muniz J."/>
            <person name="Nguyen L."/>
            <person name="Ongeri F."/>
            <person name="Osuji N."/>
            <person name="Pu L.-L."/>
            <person name="Puazo M."/>
            <person name="Qu C."/>
            <person name="Quiroz J."/>
            <person name="Raj R."/>
            <person name="Weissenberger G."/>
            <person name="Xin Y."/>
            <person name="Zou X."/>
            <person name="Han Y."/>
            <person name="Richards S."/>
            <person name="Worley K."/>
            <person name="Muzny D."/>
            <person name="Gibbs R."/>
        </authorList>
    </citation>
    <scope>NUCLEOTIDE SEQUENCE</scope>
    <source>
        <strain evidence="1">Sampled in the wild</strain>
    </source>
</reference>
<name>A0A8K0K907_LADFU</name>
<gene>
    <name evidence="1" type="ORF">J437_LFUL004518</name>
</gene>
<evidence type="ECO:0008006" key="3">
    <source>
        <dbReference type="Google" id="ProtNLM"/>
    </source>
</evidence>
<reference evidence="1" key="2">
    <citation type="submission" date="2017-10" db="EMBL/GenBank/DDBJ databases">
        <title>Ladona fulva Genome sequencing and assembly.</title>
        <authorList>
            <person name="Murali S."/>
            <person name="Richards S."/>
            <person name="Bandaranaike D."/>
            <person name="Bellair M."/>
            <person name="Blankenburg K."/>
            <person name="Chao H."/>
            <person name="Dinh H."/>
            <person name="Doddapaneni H."/>
            <person name="Dugan-Rocha S."/>
            <person name="Elkadiri S."/>
            <person name="Gnanaolivu R."/>
            <person name="Hernandez B."/>
            <person name="Skinner E."/>
            <person name="Javaid M."/>
            <person name="Lee S."/>
            <person name="Li M."/>
            <person name="Ming W."/>
            <person name="Munidasa M."/>
            <person name="Muniz J."/>
            <person name="Nguyen L."/>
            <person name="Hughes D."/>
            <person name="Osuji N."/>
            <person name="Pu L.-L."/>
            <person name="Puazo M."/>
            <person name="Qu C."/>
            <person name="Quiroz J."/>
            <person name="Raj R."/>
            <person name="Weissenberger G."/>
            <person name="Xin Y."/>
            <person name="Zou X."/>
            <person name="Han Y."/>
            <person name="Worley K."/>
            <person name="Muzny D."/>
            <person name="Gibbs R."/>
        </authorList>
    </citation>
    <scope>NUCLEOTIDE SEQUENCE</scope>
    <source>
        <strain evidence="1">Sampled in the wild</strain>
    </source>
</reference>
<dbReference type="Proteomes" id="UP000792457">
    <property type="component" value="Unassembled WGS sequence"/>
</dbReference>
<evidence type="ECO:0000313" key="1">
    <source>
        <dbReference type="EMBL" id="KAG8230605.1"/>
    </source>
</evidence>
<keyword evidence="2" id="KW-1185">Reference proteome</keyword>
<dbReference type="EMBL" id="KZ308498">
    <property type="protein sequence ID" value="KAG8230605.1"/>
    <property type="molecule type" value="Genomic_DNA"/>
</dbReference>
<comment type="caution">
    <text evidence="1">The sequence shown here is derived from an EMBL/GenBank/DDBJ whole genome shotgun (WGS) entry which is preliminary data.</text>
</comment>
<accession>A0A8K0K907</accession>
<proteinExistence type="predicted"/>
<feature type="non-terminal residue" evidence="1">
    <location>
        <position position="191"/>
    </location>
</feature>
<dbReference type="SUPFAM" id="SSF52047">
    <property type="entry name" value="RNI-like"/>
    <property type="match status" value="1"/>
</dbReference>
<sequence length="191" mass="22009">MLMMRNLSLLGKQPRRELWGWLNRIFNMVDSSRIQDVGPDRACAEWLLRCGASVKWKGTKEFLKDYNSLPQQGVRFYIQEIDATDSAVMDVGFSHLRGLKYVERIIFHRCGSLEDEAVKQLIFVKDSLKHLQISSCGDVTDEGVLSLSGLTNLQTLLLYDLPEVRNRRKCIEVLENSLPYCKMEFPYAQSD</sequence>
<protein>
    <recommendedName>
        <fullName evidence="3">Mitochondrial ATP synthase regulatory component factor B</fullName>
    </recommendedName>
</protein>
<evidence type="ECO:0000313" key="2">
    <source>
        <dbReference type="Proteomes" id="UP000792457"/>
    </source>
</evidence>
<dbReference type="AlphaFoldDB" id="A0A8K0K907"/>
<dbReference type="Gene3D" id="3.80.10.10">
    <property type="entry name" value="Ribonuclease Inhibitor"/>
    <property type="match status" value="1"/>
</dbReference>
<dbReference type="InterPro" id="IPR032675">
    <property type="entry name" value="LRR_dom_sf"/>
</dbReference>